<dbReference type="RefSeq" id="WP_011973732.1">
    <property type="nucleotide sequence ID" value="NC_009635.1"/>
</dbReference>
<organism evidence="1 2">
    <name type="scientific">Methanococcus aeolicus (strain ATCC BAA-1280 / DSM 17508 / OCM 812 / Nankai-3)</name>
    <dbReference type="NCBI Taxonomy" id="419665"/>
    <lineage>
        <taxon>Archaea</taxon>
        <taxon>Methanobacteriati</taxon>
        <taxon>Methanobacteriota</taxon>
        <taxon>Methanomada group</taxon>
        <taxon>Methanococci</taxon>
        <taxon>Methanococcales</taxon>
        <taxon>Methanococcaceae</taxon>
        <taxon>Methanococcus</taxon>
    </lineage>
</organism>
<dbReference type="EMBL" id="CP000743">
    <property type="protein sequence ID" value="ABR56600.1"/>
    <property type="molecule type" value="Genomic_DNA"/>
</dbReference>
<dbReference type="STRING" id="419665.Maeo_1022"/>
<dbReference type="InterPro" id="IPR003768">
    <property type="entry name" value="ScpA"/>
</dbReference>
<dbReference type="Pfam" id="PF02616">
    <property type="entry name" value="SMC_ScpA"/>
    <property type="match status" value="1"/>
</dbReference>
<dbReference type="KEGG" id="mae:Maeo_1022"/>
<reference evidence="1" key="1">
    <citation type="submission" date="2007-06" db="EMBL/GenBank/DDBJ databases">
        <title>Complete sequence of Methanococcus aeolicus Nankai-3.</title>
        <authorList>
            <consortium name="US DOE Joint Genome Institute"/>
            <person name="Copeland A."/>
            <person name="Lucas S."/>
            <person name="Lapidus A."/>
            <person name="Barry K."/>
            <person name="Glavina del Rio T."/>
            <person name="Dalin E."/>
            <person name="Tice H."/>
            <person name="Pitluck S."/>
            <person name="Chain P."/>
            <person name="Malfatti S."/>
            <person name="Shin M."/>
            <person name="Vergez L."/>
            <person name="Schmutz J."/>
            <person name="Larimer F."/>
            <person name="Land M."/>
            <person name="Hauser L."/>
            <person name="Kyrpides N."/>
            <person name="Lykidis A."/>
            <person name="Sieprawska-Lupa M."/>
            <person name="Whitman W.B."/>
            <person name="Richardson P."/>
        </authorList>
    </citation>
    <scope>NUCLEOTIDE SEQUENCE [LARGE SCALE GENOMIC DNA]</scope>
    <source>
        <strain evidence="1">Nankai-3</strain>
    </source>
</reference>
<gene>
    <name evidence="1" type="ordered locus">Maeo_1022</name>
</gene>
<dbReference type="eggNOG" id="arCOG02610">
    <property type="taxonomic scope" value="Archaea"/>
</dbReference>
<name>A6UVS8_META3</name>
<evidence type="ECO:0000313" key="1">
    <source>
        <dbReference type="EMBL" id="ABR56600.1"/>
    </source>
</evidence>
<dbReference type="PANTHER" id="PTHR33969">
    <property type="entry name" value="SEGREGATION AND CONDENSATION PROTEIN A"/>
    <property type="match status" value="1"/>
</dbReference>
<dbReference type="InterPro" id="IPR023093">
    <property type="entry name" value="ScpA-like_C"/>
</dbReference>
<dbReference type="PANTHER" id="PTHR33969:SF2">
    <property type="entry name" value="SEGREGATION AND CONDENSATION PROTEIN A"/>
    <property type="match status" value="1"/>
</dbReference>
<dbReference type="Proteomes" id="UP000001106">
    <property type="component" value="Chromosome"/>
</dbReference>
<dbReference type="GeneID" id="5327032"/>
<dbReference type="Gene3D" id="1.10.10.580">
    <property type="entry name" value="Structural maintenance of chromosome 1. Chain E"/>
    <property type="match status" value="1"/>
</dbReference>
<dbReference type="Gene3D" id="6.10.250.2410">
    <property type="match status" value="1"/>
</dbReference>
<dbReference type="OrthoDB" id="53244at2157"/>
<accession>A6UVS8</accession>
<sequence>MEYNNNTNNNTEQNNDNNEIYKDGGFELWIRIIKESIDKKNIEPWNINISEIADEYIKTIRELRQFDIRLSADVVLVGSVLLRMKSQILYGECENTFNDDKEDLEIESEGEEFGEYYEDDNNIEINENLEDKNDKKGKKGKKEKTITFNDLINTLKSELDKAKKPKKFKNKTKGTAAVFELMEDLEEEEDISDIMEYLLKELHCGEIIFQKKFQNPKDIVKNFLPSLYLANDGTIEIYQKELFKEIILKCK</sequence>
<dbReference type="HOGENOM" id="CLU_070251_1_1_2"/>
<keyword evidence="2" id="KW-1185">Reference proteome</keyword>
<protein>
    <submittedName>
        <fullName evidence="1">Chromosome segregation and condensation protein ScpA</fullName>
    </submittedName>
</protein>
<dbReference type="AlphaFoldDB" id="A6UVS8"/>
<proteinExistence type="predicted"/>
<evidence type="ECO:0000313" key="2">
    <source>
        <dbReference type="Proteomes" id="UP000001106"/>
    </source>
</evidence>